<dbReference type="AlphaFoldDB" id="A0A7C4S590"/>
<sequence>MDERLIGLSLIVAGLLLILAGAIIYSLPLKEWKENPLIFVPLRKNGLLIGISPILFLILLAFYLLLLFYLKS</sequence>
<dbReference type="EMBL" id="DTPI01000031">
    <property type="protein sequence ID" value="HGE66641.1"/>
    <property type="molecule type" value="Genomic_DNA"/>
</dbReference>
<evidence type="ECO:0000313" key="3">
    <source>
        <dbReference type="EMBL" id="HGU58646.1"/>
    </source>
</evidence>
<keyword evidence="1" id="KW-0472">Membrane</keyword>
<protein>
    <submittedName>
        <fullName evidence="3">Uncharacterized protein</fullName>
    </submittedName>
</protein>
<dbReference type="EMBL" id="DTAK01000001">
    <property type="protein sequence ID" value="HGU58646.1"/>
    <property type="molecule type" value="Genomic_DNA"/>
</dbReference>
<evidence type="ECO:0000256" key="1">
    <source>
        <dbReference type="SAM" id="Phobius"/>
    </source>
</evidence>
<name>A0A7C4S590_9EURY</name>
<gene>
    <name evidence="4" type="ORF">ENL48_04710</name>
    <name evidence="3" type="ORF">ENT89_00150</name>
    <name evidence="2" type="ORF">ENX77_05965</name>
</gene>
<keyword evidence="1" id="KW-1133">Transmembrane helix</keyword>
<evidence type="ECO:0000313" key="2">
    <source>
        <dbReference type="EMBL" id="HGE66641.1"/>
    </source>
</evidence>
<proteinExistence type="predicted"/>
<organism evidence="3">
    <name type="scientific">Geoglobus ahangari</name>
    <dbReference type="NCBI Taxonomy" id="113653"/>
    <lineage>
        <taxon>Archaea</taxon>
        <taxon>Methanobacteriati</taxon>
        <taxon>Methanobacteriota</taxon>
        <taxon>Archaeoglobi</taxon>
        <taxon>Archaeoglobales</taxon>
        <taxon>Archaeoglobaceae</taxon>
        <taxon>Geoglobus</taxon>
    </lineage>
</organism>
<feature type="transmembrane region" description="Helical" evidence="1">
    <location>
        <begin position="7"/>
        <end position="27"/>
    </location>
</feature>
<comment type="caution">
    <text evidence="3">The sequence shown here is derived from an EMBL/GenBank/DDBJ whole genome shotgun (WGS) entry which is preliminary data.</text>
</comment>
<accession>A0A7C4S590</accession>
<feature type="transmembrane region" description="Helical" evidence="1">
    <location>
        <begin position="47"/>
        <end position="70"/>
    </location>
</feature>
<dbReference type="EMBL" id="DRUC01000068">
    <property type="protein sequence ID" value="HHF48467.1"/>
    <property type="molecule type" value="Genomic_DNA"/>
</dbReference>
<evidence type="ECO:0000313" key="4">
    <source>
        <dbReference type="EMBL" id="HHF48467.1"/>
    </source>
</evidence>
<reference evidence="3" key="1">
    <citation type="journal article" date="2020" name="mSystems">
        <title>Genome- and Community-Level Interaction Insights into Carbon Utilization and Element Cycling Functions of Hydrothermarchaeota in Hydrothermal Sediment.</title>
        <authorList>
            <person name="Zhou Z."/>
            <person name="Liu Y."/>
            <person name="Xu W."/>
            <person name="Pan J."/>
            <person name="Luo Z.H."/>
            <person name="Li M."/>
        </authorList>
    </citation>
    <scope>NUCLEOTIDE SEQUENCE [LARGE SCALE GENOMIC DNA]</scope>
    <source>
        <strain evidence="4">SpSt-10</strain>
        <strain evidence="3">SpSt-62</strain>
        <strain evidence="2">SpSt-97</strain>
    </source>
</reference>
<keyword evidence="1" id="KW-0812">Transmembrane</keyword>